<evidence type="ECO:0000313" key="4">
    <source>
        <dbReference type="Proteomes" id="UP000235659"/>
    </source>
</evidence>
<dbReference type="InterPro" id="IPR004089">
    <property type="entry name" value="MCPsignal_dom"/>
</dbReference>
<reference evidence="3 4" key="1">
    <citation type="submission" date="2018-01" db="EMBL/GenBank/DDBJ databases">
        <title>Whole genome analyses suggest that Burkholderia sensu lato contains two further novel genera in the rhizoxinica-symbiotica group Mycetohabitans gen. nov., and Trinickia gen. nov.: implications for the evolution of diazotrophy and nodulation in the Burkholderiaceae.</title>
        <authorList>
            <person name="Estrada-de los Santos P."/>
            <person name="Palmer M."/>
            <person name="Chavez-Ramirez B."/>
            <person name="Beukes C."/>
            <person name="Steenkamp E.T."/>
            <person name="Hirsch A.M."/>
            <person name="Manyaka P."/>
            <person name="Maluk M."/>
            <person name="Lafos M."/>
            <person name="Crook M."/>
            <person name="Gross E."/>
            <person name="Simon M.F."/>
            <person name="Bueno dos Reis Junior F."/>
            <person name="Poole P.S."/>
            <person name="Venter S.N."/>
            <person name="James E.K."/>
        </authorList>
    </citation>
    <scope>NUCLEOTIDE SEQUENCE [LARGE SCALE GENOMIC DNA]</scope>
    <source>
        <strain evidence="3 4">WSM 3937</strain>
    </source>
</reference>
<evidence type="ECO:0000256" key="1">
    <source>
        <dbReference type="PROSITE-ProRule" id="PRU00284"/>
    </source>
</evidence>
<keyword evidence="4" id="KW-1185">Reference proteome</keyword>
<organism evidence="3 4">
    <name type="scientific">Paraburkholderia rhynchosiae</name>
    <dbReference type="NCBI Taxonomy" id="487049"/>
    <lineage>
        <taxon>Bacteria</taxon>
        <taxon>Pseudomonadati</taxon>
        <taxon>Pseudomonadota</taxon>
        <taxon>Betaproteobacteria</taxon>
        <taxon>Burkholderiales</taxon>
        <taxon>Burkholderiaceae</taxon>
        <taxon>Paraburkholderia</taxon>
    </lineage>
</organism>
<dbReference type="Gene3D" id="6.10.250.3200">
    <property type="match status" value="1"/>
</dbReference>
<gene>
    <name evidence="3" type="ORF">C0Z16_24890</name>
</gene>
<comment type="caution">
    <text evidence="3">The sequence shown here is derived from an EMBL/GenBank/DDBJ whole genome shotgun (WGS) entry which is preliminary data.</text>
</comment>
<dbReference type="Pfam" id="PF00015">
    <property type="entry name" value="MCPsignal"/>
    <property type="match status" value="1"/>
</dbReference>
<protein>
    <recommendedName>
        <fullName evidence="2">Methyl-accepting transducer domain-containing protein</fullName>
    </recommendedName>
</protein>
<keyword evidence="1" id="KW-0807">Transducer</keyword>
<sequence length="62" mass="6631">MALPIGPRKPTTLSRPSRASHFINVLALNAAVEAARAGDERRGFAAVALERSGDTTSDDRIR</sequence>
<dbReference type="Proteomes" id="UP000235659">
    <property type="component" value="Unassembled WGS sequence"/>
</dbReference>
<dbReference type="PROSITE" id="PS50111">
    <property type="entry name" value="CHEMOTAXIS_TRANSDUC_2"/>
    <property type="match status" value="1"/>
</dbReference>
<accession>A0ABX4UZG6</accession>
<evidence type="ECO:0000259" key="2">
    <source>
        <dbReference type="PROSITE" id="PS50111"/>
    </source>
</evidence>
<dbReference type="EMBL" id="PNXY01000020">
    <property type="protein sequence ID" value="PMS27487.1"/>
    <property type="molecule type" value="Genomic_DNA"/>
</dbReference>
<feature type="domain" description="Methyl-accepting transducer" evidence="2">
    <location>
        <begin position="24"/>
        <end position="50"/>
    </location>
</feature>
<name>A0ABX4UZG6_9BURK</name>
<dbReference type="SUPFAM" id="SSF58104">
    <property type="entry name" value="Methyl-accepting chemotaxis protein (MCP) signaling domain"/>
    <property type="match status" value="1"/>
</dbReference>
<proteinExistence type="predicted"/>
<evidence type="ECO:0000313" key="3">
    <source>
        <dbReference type="EMBL" id="PMS27487.1"/>
    </source>
</evidence>